<dbReference type="InterPro" id="IPR051473">
    <property type="entry name" value="P2Ox-like"/>
</dbReference>
<proteinExistence type="inferred from homology"/>
<comment type="caution">
    <text evidence="9">The sequence shown here is derived from an EMBL/GenBank/DDBJ whole genome shotgun (WGS) entry which is preliminary data.</text>
</comment>
<evidence type="ECO:0000256" key="2">
    <source>
        <dbReference type="ARBA" id="ARBA00010790"/>
    </source>
</evidence>
<dbReference type="RefSeq" id="WP_142001228.1">
    <property type="nucleotide sequence ID" value="NZ_VFML01000001.1"/>
</dbReference>
<evidence type="ECO:0000256" key="4">
    <source>
        <dbReference type="ARBA" id="ARBA00022827"/>
    </source>
</evidence>
<name>A0A542DRK6_AMYCI</name>
<feature type="domain" description="Glucose-methanol-choline oxidoreductase C-terminal" evidence="8">
    <location>
        <begin position="377"/>
        <end position="495"/>
    </location>
</feature>
<keyword evidence="6" id="KW-0472">Membrane</keyword>
<evidence type="ECO:0000256" key="1">
    <source>
        <dbReference type="ARBA" id="ARBA00001974"/>
    </source>
</evidence>
<accession>A0A542DRK6</accession>
<comment type="similarity">
    <text evidence="2">Belongs to the GMC oxidoreductase family.</text>
</comment>
<dbReference type="SUPFAM" id="SSF54373">
    <property type="entry name" value="FAD-linked reductases, C-terminal domain"/>
    <property type="match status" value="1"/>
</dbReference>
<keyword evidence="4" id="KW-0274">FAD</keyword>
<keyword evidence="10" id="KW-1185">Reference proteome</keyword>
<dbReference type="GO" id="GO:0050660">
    <property type="term" value="F:flavin adenine dinucleotide binding"/>
    <property type="evidence" value="ECO:0007669"/>
    <property type="project" value="InterPro"/>
</dbReference>
<dbReference type="Pfam" id="PF00732">
    <property type="entry name" value="GMC_oxred_N"/>
    <property type="match status" value="1"/>
</dbReference>
<evidence type="ECO:0000259" key="7">
    <source>
        <dbReference type="Pfam" id="PF00732"/>
    </source>
</evidence>
<evidence type="ECO:0000256" key="3">
    <source>
        <dbReference type="ARBA" id="ARBA00022630"/>
    </source>
</evidence>
<dbReference type="SUPFAM" id="SSF51905">
    <property type="entry name" value="FAD/NAD(P)-binding domain"/>
    <property type="match status" value="1"/>
</dbReference>
<protein>
    <submittedName>
        <fullName evidence="9">Paromamine 6'-oxidase/6'''-hydroxyneomycin C oxidase/2'-deamino-2'-hydroxyparomamine 6'-oxidase</fullName>
    </submittedName>
</protein>
<dbReference type="Pfam" id="PF05199">
    <property type="entry name" value="GMC_oxred_C"/>
    <property type="match status" value="1"/>
</dbReference>
<dbReference type="OrthoDB" id="9798604at2"/>
<dbReference type="Gene3D" id="3.50.50.60">
    <property type="entry name" value="FAD/NAD(P)-binding domain"/>
    <property type="match status" value="2"/>
</dbReference>
<evidence type="ECO:0000259" key="8">
    <source>
        <dbReference type="Pfam" id="PF05199"/>
    </source>
</evidence>
<feature type="transmembrane region" description="Helical" evidence="6">
    <location>
        <begin position="7"/>
        <end position="30"/>
    </location>
</feature>
<evidence type="ECO:0000256" key="6">
    <source>
        <dbReference type="SAM" id="Phobius"/>
    </source>
</evidence>
<sequence length="508" mass="54060">MVRHRQYDACVIGSGAAGGVVAAVLVAAGWDVLVVEQGEHVPGGTYLHDLIPGFETARARTLEGEWTEEGYPWTASCVGGGTRFYAGVSLRLREVDFDASAHVAPDALPPAWPFGYAELRPHYDWVERRLGVTSDGGLDPHRPSPPHGLLPAHRQSARGAALAAAGRSLGMSPFPMPLAVASRSFGDAPACTDLTTCTDYACPSGAKGDVYRRLLEPLSAEPNLTVRTGLKAVRLVADRAGHVRELECLELGTGRRESVSARRFVVAANAIQTAALLLRSRSEFAPDGLGNAGDLVGRGLCMKVGQNLTARLAHDLPEPPPASGGRYVTVAMTDHYLDEDCPTGLGGLILETAPLDPAERADPRLLRLECLMADQPMAANRVRLDWSTTDGHGLPRLVLDYRPHPVDLERLAYLRKRAEELLTAAGAVEVTAEPMDCTLGSGHLHGTCRMGTDPRGSVCDPAGRVHGMRNLVVADGALMPYPGGVNPALTIQAVAHRVARSLVESGPR</sequence>
<keyword evidence="3" id="KW-0285">Flavoprotein</keyword>
<comment type="cofactor">
    <cofactor evidence="1">
        <name>FAD</name>
        <dbReference type="ChEBI" id="CHEBI:57692"/>
    </cofactor>
</comment>
<gene>
    <name evidence="9" type="ORF">FB471_5580</name>
</gene>
<keyword evidence="5" id="KW-0560">Oxidoreductase</keyword>
<dbReference type="AlphaFoldDB" id="A0A542DRK6"/>
<dbReference type="EMBL" id="VFML01000001">
    <property type="protein sequence ID" value="TQJ05743.1"/>
    <property type="molecule type" value="Genomic_DNA"/>
</dbReference>
<dbReference type="InterPro" id="IPR007867">
    <property type="entry name" value="GMC_OxRtase_C"/>
</dbReference>
<dbReference type="Proteomes" id="UP000320876">
    <property type="component" value="Unassembled WGS sequence"/>
</dbReference>
<reference evidence="9 10" key="1">
    <citation type="submission" date="2019-06" db="EMBL/GenBank/DDBJ databases">
        <title>Sequencing the genomes of 1000 actinobacteria strains.</title>
        <authorList>
            <person name="Klenk H.-P."/>
        </authorList>
    </citation>
    <scope>NUCLEOTIDE SEQUENCE [LARGE SCALE GENOMIC DNA]</scope>
    <source>
        <strain evidence="9 10">DSM 45679</strain>
    </source>
</reference>
<dbReference type="GO" id="GO:0016614">
    <property type="term" value="F:oxidoreductase activity, acting on CH-OH group of donors"/>
    <property type="evidence" value="ECO:0007669"/>
    <property type="project" value="InterPro"/>
</dbReference>
<dbReference type="InterPro" id="IPR036188">
    <property type="entry name" value="FAD/NAD-bd_sf"/>
</dbReference>
<keyword evidence="6" id="KW-1133">Transmembrane helix</keyword>
<dbReference type="PANTHER" id="PTHR42784">
    <property type="entry name" value="PYRANOSE 2-OXIDASE"/>
    <property type="match status" value="1"/>
</dbReference>
<keyword evidence="6" id="KW-0812">Transmembrane</keyword>
<dbReference type="PANTHER" id="PTHR42784:SF1">
    <property type="entry name" value="PYRANOSE 2-OXIDASE"/>
    <property type="match status" value="1"/>
</dbReference>
<dbReference type="InterPro" id="IPR000172">
    <property type="entry name" value="GMC_OxRdtase_N"/>
</dbReference>
<evidence type="ECO:0000313" key="9">
    <source>
        <dbReference type="EMBL" id="TQJ05743.1"/>
    </source>
</evidence>
<feature type="domain" description="Glucose-methanol-choline oxidoreductase N-terminal" evidence="7">
    <location>
        <begin position="75"/>
        <end position="309"/>
    </location>
</feature>
<evidence type="ECO:0000313" key="10">
    <source>
        <dbReference type="Proteomes" id="UP000320876"/>
    </source>
</evidence>
<organism evidence="9 10">
    <name type="scientific">Amycolatopsis cihanbeyliensis</name>
    <dbReference type="NCBI Taxonomy" id="1128664"/>
    <lineage>
        <taxon>Bacteria</taxon>
        <taxon>Bacillati</taxon>
        <taxon>Actinomycetota</taxon>
        <taxon>Actinomycetes</taxon>
        <taxon>Pseudonocardiales</taxon>
        <taxon>Pseudonocardiaceae</taxon>
        <taxon>Amycolatopsis</taxon>
    </lineage>
</organism>
<evidence type="ECO:0000256" key="5">
    <source>
        <dbReference type="ARBA" id="ARBA00023002"/>
    </source>
</evidence>